<dbReference type="OrthoDB" id="3200438at2759"/>
<reference evidence="2 3" key="1">
    <citation type="journal article" date="2018" name="Biotechnol. Biofuels">
        <title>Integrative visual omics of the white-rot fungus Polyporus brumalis exposes the biotechnological potential of its oxidative enzymes for delignifying raw plant biomass.</title>
        <authorList>
            <person name="Miyauchi S."/>
            <person name="Rancon A."/>
            <person name="Drula E."/>
            <person name="Hage H."/>
            <person name="Chaduli D."/>
            <person name="Favel A."/>
            <person name="Grisel S."/>
            <person name="Henrissat B."/>
            <person name="Herpoel-Gimbert I."/>
            <person name="Ruiz-Duenas F.J."/>
            <person name="Chevret D."/>
            <person name="Hainaut M."/>
            <person name="Lin J."/>
            <person name="Wang M."/>
            <person name="Pangilinan J."/>
            <person name="Lipzen A."/>
            <person name="Lesage-Meessen L."/>
            <person name="Navarro D."/>
            <person name="Riley R."/>
            <person name="Grigoriev I.V."/>
            <person name="Zhou S."/>
            <person name="Raouche S."/>
            <person name="Rosso M.N."/>
        </authorList>
    </citation>
    <scope>NUCLEOTIDE SEQUENCE [LARGE SCALE GENOMIC DNA]</scope>
    <source>
        <strain evidence="2 3">BRFM 1820</strain>
    </source>
</reference>
<proteinExistence type="predicted"/>
<gene>
    <name evidence="2" type="ORF">OH76DRAFT_1457653</name>
</gene>
<protein>
    <submittedName>
        <fullName evidence="2">Uncharacterized protein</fullName>
    </submittedName>
</protein>
<sequence>MEVDMPPISYRTRSSAKRARSPSSPTQYDRPSKRASSSIDTSVPLPFPPALARVRGRSEDWVSQTQELRLESPSLDSSGYSTPVSLGEAAGVRIDEVMVDEPMVRVVCSVPSVVPCNTLALQNREDSAMSISPPRPTSVFSQVSHTPYYGTPRSSYPPSPPVFQNPNQLQIPSIQIEAATPSPVQMFPQPLPDSTSSSVSAPDMFLASQPGQIPPASPSLAPSEHQEYPQMQACSVSRKQRFTMGPRADCEMCRMRVKGHYMHFD</sequence>
<dbReference type="AlphaFoldDB" id="A0A371CYY6"/>
<evidence type="ECO:0000256" key="1">
    <source>
        <dbReference type="SAM" id="MobiDB-lite"/>
    </source>
</evidence>
<feature type="region of interest" description="Disordered" evidence="1">
    <location>
        <begin position="1"/>
        <end position="82"/>
    </location>
</feature>
<accession>A0A371CYY6</accession>
<evidence type="ECO:0000313" key="3">
    <source>
        <dbReference type="Proteomes" id="UP000256964"/>
    </source>
</evidence>
<dbReference type="STRING" id="139420.A0A371CYY6"/>
<organism evidence="2 3">
    <name type="scientific">Lentinus brumalis</name>
    <dbReference type="NCBI Taxonomy" id="2498619"/>
    <lineage>
        <taxon>Eukaryota</taxon>
        <taxon>Fungi</taxon>
        <taxon>Dikarya</taxon>
        <taxon>Basidiomycota</taxon>
        <taxon>Agaricomycotina</taxon>
        <taxon>Agaricomycetes</taxon>
        <taxon>Polyporales</taxon>
        <taxon>Polyporaceae</taxon>
        <taxon>Lentinus</taxon>
    </lineage>
</organism>
<evidence type="ECO:0000313" key="2">
    <source>
        <dbReference type="EMBL" id="RDX45502.1"/>
    </source>
</evidence>
<name>A0A371CYY6_9APHY</name>
<dbReference type="Proteomes" id="UP000256964">
    <property type="component" value="Unassembled WGS sequence"/>
</dbReference>
<keyword evidence="3" id="KW-1185">Reference proteome</keyword>
<dbReference type="EMBL" id="KZ857437">
    <property type="protein sequence ID" value="RDX45502.1"/>
    <property type="molecule type" value="Genomic_DNA"/>
</dbReference>